<evidence type="ECO:0000313" key="2">
    <source>
        <dbReference type="Proteomes" id="UP000092643"/>
    </source>
</evidence>
<dbReference type="OrthoDB" id="5679596at2"/>
<reference evidence="1 2" key="1">
    <citation type="submission" date="2014-11" db="EMBL/GenBank/DDBJ databases">
        <title>Pan-genome of Gallibacterium spp.</title>
        <authorList>
            <person name="Kudirkiene E."/>
            <person name="Bojesen A.M."/>
        </authorList>
    </citation>
    <scope>NUCLEOTIDE SEQUENCE [LARGE SCALE GENOMIC DNA]</scope>
    <source>
        <strain evidence="1 2">F 279</strain>
    </source>
</reference>
<dbReference type="RefSeq" id="WP_065232413.1">
    <property type="nucleotide sequence ID" value="NZ_JTJN01000021.1"/>
</dbReference>
<accession>A0A1A7P038</accession>
<sequence>MEIMFRYQNSLFTLSLKDMLDKLIWLRDQGLVPYFPSQLSNSVTNDEQKGYSPFHSQISVYNNSTFRCDYCDENFAFLIHQKLFILNSPSPKKSVNCFTFPITLFLDTLKRLEIEGAIPTLPSQFWLWLAMRYSDFTYWYQY</sequence>
<dbReference type="Proteomes" id="UP000092643">
    <property type="component" value="Unassembled WGS sequence"/>
</dbReference>
<gene>
    <name evidence="1" type="ORF">QV03_07685</name>
</gene>
<proteinExistence type="predicted"/>
<name>A0A1A7P038_9PAST</name>
<evidence type="ECO:0000313" key="1">
    <source>
        <dbReference type="EMBL" id="OBW98259.1"/>
    </source>
</evidence>
<organism evidence="1 2">
    <name type="scientific">Gallibacterium anatis</name>
    <dbReference type="NCBI Taxonomy" id="750"/>
    <lineage>
        <taxon>Bacteria</taxon>
        <taxon>Pseudomonadati</taxon>
        <taxon>Pseudomonadota</taxon>
        <taxon>Gammaproteobacteria</taxon>
        <taxon>Pasteurellales</taxon>
        <taxon>Pasteurellaceae</taxon>
        <taxon>Gallibacterium</taxon>
    </lineage>
</organism>
<protein>
    <submittedName>
        <fullName evidence="1">Uncharacterized protein</fullName>
    </submittedName>
</protein>
<dbReference type="EMBL" id="JTJO01000034">
    <property type="protein sequence ID" value="OBW98259.1"/>
    <property type="molecule type" value="Genomic_DNA"/>
</dbReference>
<dbReference type="AlphaFoldDB" id="A0A1A7P038"/>
<comment type="caution">
    <text evidence="1">The sequence shown here is derived from an EMBL/GenBank/DDBJ whole genome shotgun (WGS) entry which is preliminary data.</text>
</comment>